<keyword evidence="5" id="KW-0472">Membrane</keyword>
<keyword evidence="3" id="KW-0862">Zinc</keyword>
<dbReference type="CDD" id="cd16448">
    <property type="entry name" value="RING-H2"/>
    <property type="match status" value="1"/>
</dbReference>
<dbReference type="PANTHER" id="PTHR22765:SF416">
    <property type="entry name" value="E3 UBIQUITIN-PROTEIN LIGASE GODZILLA"/>
    <property type="match status" value="1"/>
</dbReference>
<dbReference type="AlphaFoldDB" id="A0A7S1XGQ4"/>
<evidence type="ECO:0000313" key="7">
    <source>
        <dbReference type="EMBL" id="CAD9238220.1"/>
    </source>
</evidence>
<dbReference type="InterPro" id="IPR051826">
    <property type="entry name" value="E3_ubiquitin-ligase_domain"/>
</dbReference>
<sequence length="334" mass="37697">MDSFHRVFVPTCVVFLVMLVAAVSQWSVYMREKKRFPYEIRLCTVISSQVKEDPGNEGKFQTQVNVECPGHRAGYGMTMMDSPVGGNGREMSAVATFSGPGVFNESKEFAEETCAKLRPGAIYDFWVSKQDPHVVLLYLASGWVLLRSRSLALAYTAFCTPFGFLFLSFLLVARSRWGVRQSPLFDFVGLDSEGQRRRRPRLSREQRKELLARLEIRAEEIFPLKAGNVSGEIFDEESIPQLDSDNGEEWSCAICLDDDLSGGRASLARLPCHHIFHNPCVYRWLKKGRSVCPLCNDNLIQYADPTLAKDYVPENDGTEEPPTIPLLHPPIRPI</sequence>
<dbReference type="GO" id="GO:0008270">
    <property type="term" value="F:zinc ion binding"/>
    <property type="evidence" value="ECO:0007669"/>
    <property type="project" value="UniProtKB-KW"/>
</dbReference>
<dbReference type="SMART" id="SM00744">
    <property type="entry name" value="RINGv"/>
    <property type="match status" value="1"/>
</dbReference>
<keyword evidence="5" id="KW-1133">Transmembrane helix</keyword>
<evidence type="ECO:0000256" key="4">
    <source>
        <dbReference type="PROSITE-ProRule" id="PRU00175"/>
    </source>
</evidence>
<dbReference type="InterPro" id="IPR001841">
    <property type="entry name" value="Znf_RING"/>
</dbReference>
<dbReference type="PANTHER" id="PTHR22765">
    <property type="entry name" value="RING FINGER AND PROTEASE ASSOCIATED DOMAIN-CONTAINING"/>
    <property type="match status" value="1"/>
</dbReference>
<feature type="transmembrane region" description="Helical" evidence="5">
    <location>
        <begin position="152"/>
        <end position="173"/>
    </location>
</feature>
<evidence type="ECO:0000256" key="2">
    <source>
        <dbReference type="ARBA" id="ARBA00022771"/>
    </source>
</evidence>
<evidence type="ECO:0000256" key="3">
    <source>
        <dbReference type="ARBA" id="ARBA00022833"/>
    </source>
</evidence>
<dbReference type="SUPFAM" id="SSF57850">
    <property type="entry name" value="RING/U-box"/>
    <property type="match status" value="1"/>
</dbReference>
<keyword evidence="1" id="KW-0479">Metal-binding</keyword>
<evidence type="ECO:0000259" key="6">
    <source>
        <dbReference type="PROSITE" id="PS50089"/>
    </source>
</evidence>
<evidence type="ECO:0000256" key="5">
    <source>
        <dbReference type="SAM" id="Phobius"/>
    </source>
</evidence>
<proteinExistence type="predicted"/>
<dbReference type="GO" id="GO:0061630">
    <property type="term" value="F:ubiquitin protein ligase activity"/>
    <property type="evidence" value="ECO:0007669"/>
    <property type="project" value="TreeGrafter"/>
</dbReference>
<dbReference type="GO" id="GO:0006511">
    <property type="term" value="P:ubiquitin-dependent protein catabolic process"/>
    <property type="evidence" value="ECO:0007669"/>
    <property type="project" value="TreeGrafter"/>
</dbReference>
<dbReference type="InterPro" id="IPR011016">
    <property type="entry name" value="Znf_RING-CH"/>
</dbReference>
<evidence type="ECO:0000256" key="1">
    <source>
        <dbReference type="ARBA" id="ARBA00022723"/>
    </source>
</evidence>
<gene>
    <name evidence="7" type="ORF">CCAE0312_LOCUS10322</name>
</gene>
<dbReference type="InterPro" id="IPR013083">
    <property type="entry name" value="Znf_RING/FYVE/PHD"/>
</dbReference>
<dbReference type="SMART" id="SM00184">
    <property type="entry name" value="RING"/>
    <property type="match status" value="1"/>
</dbReference>
<organism evidence="7">
    <name type="scientific">Compsopogon caeruleus</name>
    <dbReference type="NCBI Taxonomy" id="31354"/>
    <lineage>
        <taxon>Eukaryota</taxon>
        <taxon>Rhodophyta</taxon>
        <taxon>Compsopogonophyceae</taxon>
        <taxon>Compsopogonales</taxon>
        <taxon>Compsopogonaceae</taxon>
        <taxon>Compsopogon</taxon>
    </lineage>
</organism>
<feature type="domain" description="RING-type" evidence="6">
    <location>
        <begin position="252"/>
        <end position="296"/>
    </location>
</feature>
<name>A0A7S1XGQ4_9RHOD</name>
<feature type="transmembrane region" description="Helical" evidence="5">
    <location>
        <begin position="7"/>
        <end position="28"/>
    </location>
</feature>
<keyword evidence="5" id="KW-0812">Transmembrane</keyword>
<dbReference type="EMBL" id="HBGH01018587">
    <property type="protein sequence ID" value="CAD9238220.1"/>
    <property type="molecule type" value="Transcribed_RNA"/>
</dbReference>
<dbReference type="Pfam" id="PF13639">
    <property type="entry name" value="zf-RING_2"/>
    <property type="match status" value="1"/>
</dbReference>
<dbReference type="Gene3D" id="3.30.40.10">
    <property type="entry name" value="Zinc/RING finger domain, C3HC4 (zinc finger)"/>
    <property type="match status" value="1"/>
</dbReference>
<dbReference type="GO" id="GO:0005737">
    <property type="term" value="C:cytoplasm"/>
    <property type="evidence" value="ECO:0007669"/>
    <property type="project" value="TreeGrafter"/>
</dbReference>
<dbReference type="PROSITE" id="PS50089">
    <property type="entry name" value="ZF_RING_2"/>
    <property type="match status" value="1"/>
</dbReference>
<protein>
    <recommendedName>
        <fullName evidence="6">RING-type domain-containing protein</fullName>
    </recommendedName>
</protein>
<accession>A0A7S1XGQ4</accession>
<keyword evidence="2 4" id="KW-0863">Zinc-finger</keyword>
<reference evidence="7" key="1">
    <citation type="submission" date="2021-01" db="EMBL/GenBank/DDBJ databases">
        <authorList>
            <person name="Corre E."/>
            <person name="Pelletier E."/>
            <person name="Niang G."/>
            <person name="Scheremetjew M."/>
            <person name="Finn R."/>
            <person name="Kale V."/>
            <person name="Holt S."/>
            <person name="Cochrane G."/>
            <person name="Meng A."/>
            <person name="Brown T."/>
            <person name="Cohen L."/>
        </authorList>
    </citation>
    <scope>NUCLEOTIDE SEQUENCE</scope>
    <source>
        <strain evidence="7">SAG 36.94</strain>
    </source>
</reference>